<dbReference type="EMBL" id="SGPM01000231">
    <property type="protein sequence ID" value="THH27710.1"/>
    <property type="molecule type" value="Genomic_DNA"/>
</dbReference>
<feature type="compositionally biased region" description="Basic and acidic residues" evidence="1">
    <location>
        <begin position="328"/>
        <end position="340"/>
    </location>
</feature>
<proteinExistence type="predicted"/>
<feature type="compositionally biased region" description="Acidic residues" evidence="1">
    <location>
        <begin position="29"/>
        <end position="38"/>
    </location>
</feature>
<evidence type="ECO:0000313" key="2">
    <source>
        <dbReference type="EMBL" id="THH27710.1"/>
    </source>
</evidence>
<feature type="compositionally biased region" description="Polar residues" evidence="1">
    <location>
        <begin position="416"/>
        <end position="430"/>
    </location>
</feature>
<gene>
    <name evidence="2" type="ORF">EUX98_g6487</name>
</gene>
<organism evidence="2 3">
    <name type="scientific">Antrodiella citrinella</name>
    <dbReference type="NCBI Taxonomy" id="2447956"/>
    <lineage>
        <taxon>Eukaryota</taxon>
        <taxon>Fungi</taxon>
        <taxon>Dikarya</taxon>
        <taxon>Basidiomycota</taxon>
        <taxon>Agaricomycotina</taxon>
        <taxon>Agaricomycetes</taxon>
        <taxon>Polyporales</taxon>
        <taxon>Steccherinaceae</taxon>
        <taxon>Antrodiella</taxon>
    </lineage>
</organism>
<feature type="compositionally biased region" description="Polar residues" evidence="1">
    <location>
        <begin position="360"/>
        <end position="372"/>
    </location>
</feature>
<sequence length="653" mass="71139">MSFRQDSEGDISIPYTSPPADYQEKDEHGIEEEDEDEEYGKPVVARIGNVSSGSSSSSDDLVSPAQQEAPDSDRSFECPFSINNPVPDEADASVIEASSPQSNFLGIDGIDSRMRGDSLSSMSTNPSAYVVTPALSHMNLPPSIYSSPIIGAELPEGVEPEDSEEVVMLSFKRSVAHVHNDDEYVDIPQPSPGMSSPRSSTTTRSSRTSRPVDIDIRSISSHAQAEALVQQAEQRILEFVNSPSAEDVTEISPHPSTISVSTAGEGRTPLSARLAAYGQSLKIEQKFKEVEEKRNSPQSLTLLSSRPGSVVMDEGREWSMAASSGARGLDRTFSLEERHHTPGSRNGRVRRPHTAGGTPMSDTPGITVSREQSPLRSSHSHSHHQHSLSSAAALSTFESSAKSSIRLGGSGISISTPVGTTSITPPSSFLSPGLPMTKSISSSRSDPHSHSPLASGTLTPLTPLDRPRIIQRSRTPDPTEDRDYAVSPRPIGVPLSRYSTAPHDLNDLATGDTSDFLWLTIARIYTPRWVASTARLQHVSNCEAGPRHAVVDADPTTIDWYQLTLFEPEHVAQWIVCLHRQWLVYARAGLSNVLIDILSEPDMFSCDRPAFKFDRYVLKLLITLYVCLLLSKDEDGDVSEQCRNYFVSVPAEH</sequence>
<feature type="region of interest" description="Disordered" evidence="1">
    <location>
        <begin position="1"/>
        <end position="88"/>
    </location>
</feature>
<accession>A0A4S4MWD9</accession>
<dbReference type="Proteomes" id="UP000308730">
    <property type="component" value="Unassembled WGS sequence"/>
</dbReference>
<feature type="region of interest" description="Disordered" evidence="1">
    <location>
        <begin position="289"/>
        <end position="308"/>
    </location>
</feature>
<dbReference type="AlphaFoldDB" id="A0A4S4MWD9"/>
<feature type="region of interest" description="Disordered" evidence="1">
    <location>
        <begin position="181"/>
        <end position="210"/>
    </location>
</feature>
<comment type="caution">
    <text evidence="2">The sequence shown here is derived from an EMBL/GenBank/DDBJ whole genome shotgun (WGS) entry which is preliminary data.</text>
</comment>
<dbReference type="OrthoDB" id="194358at2759"/>
<feature type="compositionally biased region" description="Polar residues" evidence="1">
    <location>
        <begin position="296"/>
        <end position="307"/>
    </location>
</feature>
<keyword evidence="3" id="KW-1185">Reference proteome</keyword>
<name>A0A4S4MWD9_9APHY</name>
<feature type="region of interest" description="Disordered" evidence="1">
    <location>
        <begin position="321"/>
        <end position="391"/>
    </location>
</feature>
<evidence type="ECO:0000256" key="1">
    <source>
        <dbReference type="SAM" id="MobiDB-lite"/>
    </source>
</evidence>
<reference evidence="2 3" key="1">
    <citation type="submission" date="2019-02" db="EMBL/GenBank/DDBJ databases">
        <title>Genome sequencing of the rare red list fungi Antrodiella citrinella (Flaviporus citrinellus).</title>
        <authorList>
            <person name="Buettner E."/>
            <person name="Kellner H."/>
        </authorList>
    </citation>
    <scope>NUCLEOTIDE SEQUENCE [LARGE SCALE GENOMIC DNA]</scope>
    <source>
        <strain evidence="2 3">DSM 108506</strain>
    </source>
</reference>
<feature type="compositionally biased region" description="Low complexity" evidence="1">
    <location>
        <begin position="192"/>
        <end position="209"/>
    </location>
</feature>
<protein>
    <submittedName>
        <fullName evidence="2">Uncharacterized protein</fullName>
    </submittedName>
</protein>
<feature type="compositionally biased region" description="Basic and acidic residues" evidence="1">
    <location>
        <begin position="474"/>
        <end position="484"/>
    </location>
</feature>
<evidence type="ECO:0000313" key="3">
    <source>
        <dbReference type="Proteomes" id="UP000308730"/>
    </source>
</evidence>
<feature type="region of interest" description="Disordered" evidence="1">
    <location>
        <begin position="409"/>
        <end position="487"/>
    </location>
</feature>